<accession>A0A2T0L9Y7</accession>
<dbReference type="EMBL" id="PVNE01000049">
    <property type="protein sequence ID" value="PRX38550.1"/>
    <property type="molecule type" value="Genomic_DNA"/>
</dbReference>
<dbReference type="Gene3D" id="3.30.70.2940">
    <property type="match status" value="1"/>
</dbReference>
<reference evidence="1 2" key="1">
    <citation type="submission" date="2018-03" db="EMBL/GenBank/DDBJ databases">
        <title>Genomic Encyclopedia of Archaeal and Bacterial Type Strains, Phase II (KMG-II): from individual species to whole genera.</title>
        <authorList>
            <person name="Goeker M."/>
        </authorList>
    </citation>
    <scope>NUCLEOTIDE SEQUENCE [LARGE SCALE GENOMIC DNA]</scope>
    <source>
        <strain evidence="1 2">DSM 44946</strain>
    </source>
</reference>
<evidence type="ECO:0000313" key="1">
    <source>
        <dbReference type="EMBL" id="PRX38550.1"/>
    </source>
</evidence>
<dbReference type="InterPro" id="IPR019117">
    <property type="entry name" value="CRISPR-assoc_protein_Cmr3"/>
</dbReference>
<proteinExistence type="predicted"/>
<gene>
    <name evidence="1" type="ORF">CLV97_1495</name>
</gene>
<dbReference type="RefSeq" id="WP_170070603.1">
    <property type="nucleotide sequence ID" value="NZ_PVNE01000049.1"/>
</dbReference>
<keyword evidence="2" id="KW-1185">Reference proteome</keyword>
<sequence>MKTVWTFRALDTLFFRDGTPFHQGEGGFVQPKGTFPPTIMTLQGAIRTALARWRGWEPGRETDWPAKLGGPEDLGSLQLYGPYLQLGERMLYHAPLLLFGKKKEQTWEITRLVPGDPVCCDLGRDIRLPRLVCPVEGGDPLDAWLTCEGLEEVLADGKPKEHQIYSHDELWKEERRVGLERERDKRTAKDHHLYGITMIRPMKNVRLVVCVDGIPDDWKLPERAVLSLGGEGRAVEATITKVQMINPWPKRPELMEDGDGLIRFTVTLLTPGWYEDPEAVIRSGPPEVPGRCVSACLGKMMQIGGWDMRNGCPRPLWPVLPPGSTWFYKAPASERHRIEELHGKVTGPRSRYGMGQLLIGTWSEKEASEGWKR</sequence>
<organism evidence="1 2">
    <name type="scientific">Planifilum fimeticola</name>
    <dbReference type="NCBI Taxonomy" id="201975"/>
    <lineage>
        <taxon>Bacteria</taxon>
        <taxon>Bacillati</taxon>
        <taxon>Bacillota</taxon>
        <taxon>Bacilli</taxon>
        <taxon>Bacillales</taxon>
        <taxon>Thermoactinomycetaceae</taxon>
        <taxon>Planifilum</taxon>
    </lineage>
</organism>
<protein>
    <submittedName>
        <fullName evidence="1">CRISPR-associated Cmr3 family protein</fullName>
    </submittedName>
</protein>
<dbReference type="Gene3D" id="2.60.40.4350">
    <property type="match status" value="1"/>
</dbReference>
<comment type="caution">
    <text evidence="1">The sequence shown here is derived from an EMBL/GenBank/DDBJ whole genome shotgun (WGS) entry which is preliminary data.</text>
</comment>
<dbReference type="Proteomes" id="UP000237797">
    <property type="component" value="Unassembled WGS sequence"/>
</dbReference>
<dbReference type="Pfam" id="PF09700">
    <property type="entry name" value="Cas_Cmr3"/>
    <property type="match status" value="1"/>
</dbReference>
<dbReference type="AlphaFoldDB" id="A0A2T0L9Y7"/>
<name>A0A2T0L9Y7_9BACL</name>
<evidence type="ECO:0000313" key="2">
    <source>
        <dbReference type="Proteomes" id="UP000237797"/>
    </source>
</evidence>